<dbReference type="Proteomes" id="UP000216857">
    <property type="component" value="Unassembled WGS sequence"/>
</dbReference>
<dbReference type="PANTHER" id="PTHR45825">
    <property type="entry name" value="GRANULE-BOUND STARCH SYNTHASE 1, CHLOROPLASTIC/AMYLOPLASTIC"/>
    <property type="match status" value="1"/>
</dbReference>
<evidence type="ECO:0000256" key="7">
    <source>
        <dbReference type="ARBA" id="ARBA00023056"/>
    </source>
</evidence>
<dbReference type="GO" id="GO:0004373">
    <property type="term" value="F:alpha-1,4-glucan glucosyltransferase (UDP-glucose donor) activity"/>
    <property type="evidence" value="ECO:0007669"/>
    <property type="project" value="InterPro"/>
</dbReference>
<dbReference type="OrthoDB" id="9808590at2"/>
<dbReference type="EC" id="2.4.1.21" evidence="8"/>
<evidence type="ECO:0000256" key="5">
    <source>
        <dbReference type="ARBA" id="ARBA00022676"/>
    </source>
</evidence>
<dbReference type="GO" id="GO:0005978">
    <property type="term" value="P:glycogen biosynthetic process"/>
    <property type="evidence" value="ECO:0007669"/>
    <property type="project" value="UniProtKB-UniRule"/>
</dbReference>
<dbReference type="HAMAP" id="MF_00484">
    <property type="entry name" value="Glycogen_synth"/>
    <property type="match status" value="1"/>
</dbReference>
<evidence type="ECO:0000313" key="12">
    <source>
        <dbReference type="Proteomes" id="UP000216857"/>
    </source>
</evidence>
<dbReference type="InterPro" id="IPR001296">
    <property type="entry name" value="Glyco_trans_1"/>
</dbReference>
<dbReference type="SUPFAM" id="SSF53756">
    <property type="entry name" value="UDP-Glycosyltransferase/glycogen phosphorylase"/>
    <property type="match status" value="1"/>
</dbReference>
<dbReference type="NCBIfam" id="TIGR02095">
    <property type="entry name" value="glgA"/>
    <property type="match status" value="1"/>
</dbReference>
<keyword evidence="12" id="KW-1185">Reference proteome</keyword>
<sequence length="540" mass="58741">MVSRKILAVTSEAFPLAKTGGLGDAVSGMARALHESGTAITLMLPAYRGTIEKLTQVQEIARLRRLPGGEARLLHGICPALGGVPVLLLQNDRLYDRDTLYTDAEGREYEDNGIRFAALAHAAARVAAGTTRIPRPDIVHAHDWHTGLVPMLVRDKGINVRTVLTIHNMAFQGVYPMHMADAMGIHPRHLTVEGIEYWGQLSFLKAGIRHADRITTVSHTYAREILTERFGCGLEGVLATRLHDLLAVPNGIDPEEWDPANDVHLDGYTFSAGDMDNKPRCKVRLQRHFGLIENPRAPVLVMGSRLTSQKMADLAVQAIPRMLDDYPDLQVAVLGQGEKWIEAALRQLQRCYPGRFAARIGFDEETAHILHAGGDMLLHGSRFEPFGLTPLYAMRYGTIPIGSRVGGMADTISDPGVRAGRDAMRNATGVLFDGETADAMAAAIARAISLYRRPAIWQAMRHRAMTTDFSWERVVPSYDSLYRSLMPDDALQQAPAAVPAPARPSLLEQVTAAARPLAVVGIGGRSGKDTASNALTAGAA</sequence>
<evidence type="ECO:0000256" key="4">
    <source>
        <dbReference type="ARBA" id="ARBA00010281"/>
    </source>
</evidence>
<comment type="function">
    <text evidence="2 8">Synthesizes alpha-1,4-glucan chains using ADP-glucose.</text>
</comment>
<evidence type="ECO:0000256" key="3">
    <source>
        <dbReference type="ARBA" id="ARBA00004964"/>
    </source>
</evidence>
<protein>
    <recommendedName>
        <fullName evidence="8">Glycogen synthase</fullName>
        <ecNumber evidence="8">2.4.1.21</ecNumber>
    </recommendedName>
    <alternativeName>
        <fullName evidence="8">Starch [bacterial glycogen] synthase</fullName>
    </alternativeName>
</protein>
<evidence type="ECO:0000313" key="11">
    <source>
        <dbReference type="EMBL" id="OZI19141.1"/>
    </source>
</evidence>
<reference evidence="11" key="1">
    <citation type="submission" date="2017-05" db="EMBL/GenBank/DDBJ databases">
        <title>Complete and WGS of Bordetella genogroups.</title>
        <authorList>
            <person name="Spilker T."/>
            <person name="Lipuma J."/>
        </authorList>
    </citation>
    <scope>NUCLEOTIDE SEQUENCE</scope>
    <source>
        <strain evidence="11">AU21707</strain>
    </source>
</reference>
<evidence type="ECO:0000256" key="8">
    <source>
        <dbReference type="HAMAP-Rule" id="MF_00484"/>
    </source>
</evidence>
<evidence type="ECO:0000256" key="6">
    <source>
        <dbReference type="ARBA" id="ARBA00022679"/>
    </source>
</evidence>
<feature type="domain" description="Starch synthase catalytic" evidence="10">
    <location>
        <begin position="5"/>
        <end position="239"/>
    </location>
</feature>
<evidence type="ECO:0000256" key="2">
    <source>
        <dbReference type="ARBA" id="ARBA00002764"/>
    </source>
</evidence>
<dbReference type="NCBIfam" id="NF001899">
    <property type="entry name" value="PRK00654.1-2"/>
    <property type="match status" value="1"/>
</dbReference>
<accession>A0A261R2E3</accession>
<dbReference type="InterPro" id="IPR011835">
    <property type="entry name" value="GS/SS"/>
</dbReference>
<evidence type="ECO:0000259" key="9">
    <source>
        <dbReference type="Pfam" id="PF00534"/>
    </source>
</evidence>
<comment type="similarity">
    <text evidence="4 8">Belongs to the glycosyltransferase 1 family. Bacterial/plant glycogen synthase subfamily.</text>
</comment>
<keyword evidence="5 8" id="KW-0328">Glycosyltransferase</keyword>
<gene>
    <name evidence="8" type="primary">glgA</name>
    <name evidence="11" type="ORF">CAL26_15930</name>
</gene>
<evidence type="ECO:0000259" key="10">
    <source>
        <dbReference type="Pfam" id="PF08323"/>
    </source>
</evidence>
<dbReference type="Pfam" id="PF00534">
    <property type="entry name" value="Glycos_transf_1"/>
    <property type="match status" value="1"/>
</dbReference>
<comment type="caution">
    <text evidence="11">The sequence shown here is derived from an EMBL/GenBank/DDBJ whole genome shotgun (WGS) entry which is preliminary data.</text>
</comment>
<dbReference type="RefSeq" id="WP_094847814.1">
    <property type="nucleotide sequence ID" value="NZ_NEVJ01000003.1"/>
</dbReference>
<proteinExistence type="inferred from homology"/>
<dbReference type="UniPathway" id="UPA00164"/>
<comment type="catalytic activity">
    <reaction evidence="1 8">
        <text>[(1-&gt;4)-alpha-D-glucosyl](n) + ADP-alpha-D-glucose = [(1-&gt;4)-alpha-D-glucosyl](n+1) + ADP + H(+)</text>
        <dbReference type="Rhea" id="RHEA:18189"/>
        <dbReference type="Rhea" id="RHEA-COMP:9584"/>
        <dbReference type="Rhea" id="RHEA-COMP:9587"/>
        <dbReference type="ChEBI" id="CHEBI:15378"/>
        <dbReference type="ChEBI" id="CHEBI:15444"/>
        <dbReference type="ChEBI" id="CHEBI:57498"/>
        <dbReference type="ChEBI" id="CHEBI:456216"/>
        <dbReference type="EC" id="2.4.1.21"/>
    </reaction>
</comment>
<organism evidence="11 12">
    <name type="scientific">Bordetella genomosp. 9</name>
    <dbReference type="NCBI Taxonomy" id="1416803"/>
    <lineage>
        <taxon>Bacteria</taxon>
        <taxon>Pseudomonadati</taxon>
        <taxon>Pseudomonadota</taxon>
        <taxon>Betaproteobacteria</taxon>
        <taxon>Burkholderiales</taxon>
        <taxon>Alcaligenaceae</taxon>
        <taxon>Bordetella</taxon>
    </lineage>
</organism>
<name>A0A261R2E3_9BORD</name>
<dbReference type="PANTHER" id="PTHR45825:SF11">
    <property type="entry name" value="ALPHA AMYLASE DOMAIN-CONTAINING PROTEIN"/>
    <property type="match status" value="1"/>
</dbReference>
<keyword evidence="6 8" id="KW-0808">Transferase</keyword>
<dbReference type="CDD" id="cd03791">
    <property type="entry name" value="GT5_Glycogen_synthase_DULL1-like"/>
    <property type="match status" value="1"/>
</dbReference>
<dbReference type="AlphaFoldDB" id="A0A261R2E3"/>
<comment type="pathway">
    <text evidence="3 8">Glycan biosynthesis; glycogen biosynthesis.</text>
</comment>
<dbReference type="Gene3D" id="3.40.50.2000">
    <property type="entry name" value="Glycogen Phosphorylase B"/>
    <property type="match status" value="2"/>
</dbReference>
<evidence type="ECO:0000256" key="1">
    <source>
        <dbReference type="ARBA" id="ARBA00001478"/>
    </source>
</evidence>
<feature type="domain" description="Glycosyl transferase family 1" evidence="9">
    <location>
        <begin position="293"/>
        <end position="452"/>
    </location>
</feature>
<dbReference type="STRING" id="1416803.CAL13_09675"/>
<dbReference type="InterPro" id="IPR013534">
    <property type="entry name" value="Starch_synth_cat_dom"/>
</dbReference>
<dbReference type="GO" id="GO:0009011">
    <property type="term" value="F:alpha-1,4-glucan glucosyltransferase (ADP-glucose donor) activity"/>
    <property type="evidence" value="ECO:0007669"/>
    <property type="project" value="UniProtKB-UniRule"/>
</dbReference>
<keyword evidence="7 8" id="KW-0320">Glycogen biosynthesis</keyword>
<dbReference type="Pfam" id="PF08323">
    <property type="entry name" value="Glyco_transf_5"/>
    <property type="match status" value="1"/>
</dbReference>
<dbReference type="EMBL" id="NEVJ01000003">
    <property type="protein sequence ID" value="OZI19141.1"/>
    <property type="molecule type" value="Genomic_DNA"/>
</dbReference>
<feature type="binding site" evidence="8">
    <location>
        <position position="18"/>
    </location>
    <ligand>
        <name>ADP-alpha-D-glucose</name>
        <dbReference type="ChEBI" id="CHEBI:57498"/>
    </ligand>
</feature>